<dbReference type="Pfam" id="PF02965">
    <property type="entry name" value="Met_synt_B12"/>
    <property type="match status" value="1"/>
</dbReference>
<evidence type="ECO:0000256" key="2">
    <source>
        <dbReference type="ARBA" id="ARBA00023285"/>
    </source>
</evidence>
<dbReference type="Proteomes" id="UP000887577">
    <property type="component" value="Unplaced"/>
</dbReference>
<dbReference type="GO" id="GO:0050667">
    <property type="term" value="P:homocysteine metabolic process"/>
    <property type="evidence" value="ECO:0007669"/>
    <property type="project" value="TreeGrafter"/>
</dbReference>
<organism evidence="5 6">
    <name type="scientific">Panagrolaimus superbus</name>
    <dbReference type="NCBI Taxonomy" id="310955"/>
    <lineage>
        <taxon>Eukaryota</taxon>
        <taxon>Metazoa</taxon>
        <taxon>Ecdysozoa</taxon>
        <taxon>Nematoda</taxon>
        <taxon>Chromadorea</taxon>
        <taxon>Rhabditida</taxon>
        <taxon>Tylenchina</taxon>
        <taxon>Panagrolaimomorpha</taxon>
        <taxon>Panagrolaimoidea</taxon>
        <taxon>Panagrolaimidae</taxon>
        <taxon>Panagrolaimus</taxon>
    </lineage>
</organism>
<keyword evidence="3" id="KW-0808">Transferase</keyword>
<accession>A0A914YRJ5</accession>
<evidence type="ECO:0000259" key="4">
    <source>
        <dbReference type="PROSITE" id="PS50974"/>
    </source>
</evidence>
<dbReference type="AlphaFoldDB" id="A0A914YRJ5"/>
<name>A0A914YRJ5_9BILA</name>
<protein>
    <submittedName>
        <fullName evidence="6">AdoMet activation domain-containing protein</fullName>
    </submittedName>
</protein>
<evidence type="ECO:0000256" key="3">
    <source>
        <dbReference type="PROSITE-ProRule" id="PRU00346"/>
    </source>
</evidence>
<dbReference type="GO" id="GO:0046872">
    <property type="term" value="F:metal ion binding"/>
    <property type="evidence" value="ECO:0007669"/>
    <property type="project" value="UniProtKB-KW"/>
</dbReference>
<dbReference type="GO" id="GO:0032259">
    <property type="term" value="P:methylation"/>
    <property type="evidence" value="ECO:0007669"/>
    <property type="project" value="UniProtKB-KW"/>
</dbReference>
<dbReference type="Gene3D" id="3.10.196.10">
    <property type="entry name" value="Vitamin B12-dependent methionine synthase, activation domain"/>
    <property type="match status" value="1"/>
</dbReference>
<dbReference type="InterPro" id="IPR050554">
    <property type="entry name" value="Met_Synthase/Corrinoid"/>
</dbReference>
<keyword evidence="1" id="KW-0479">Metal-binding</keyword>
<dbReference type="WBParaSite" id="PSU_v2.g2630.t1">
    <property type="protein sequence ID" value="PSU_v2.g2630.t1"/>
    <property type="gene ID" value="PSU_v2.g2630"/>
</dbReference>
<dbReference type="InterPro" id="IPR004223">
    <property type="entry name" value="VitB12-dep_Met_synth_activ_dom"/>
</dbReference>
<dbReference type="GO" id="GO:0008705">
    <property type="term" value="F:methionine synthase activity"/>
    <property type="evidence" value="ECO:0007669"/>
    <property type="project" value="InterPro"/>
</dbReference>
<dbReference type="GO" id="GO:0046653">
    <property type="term" value="P:tetrahydrofolate metabolic process"/>
    <property type="evidence" value="ECO:0007669"/>
    <property type="project" value="TreeGrafter"/>
</dbReference>
<dbReference type="PANTHER" id="PTHR45833:SF1">
    <property type="entry name" value="METHIONINE SYNTHASE"/>
    <property type="match status" value="1"/>
</dbReference>
<dbReference type="PANTHER" id="PTHR45833">
    <property type="entry name" value="METHIONINE SYNTHASE"/>
    <property type="match status" value="1"/>
</dbReference>
<dbReference type="GO" id="GO:0005829">
    <property type="term" value="C:cytosol"/>
    <property type="evidence" value="ECO:0007669"/>
    <property type="project" value="TreeGrafter"/>
</dbReference>
<dbReference type="PROSITE" id="PS50974">
    <property type="entry name" value="ADOMET_ACTIVATION"/>
    <property type="match status" value="1"/>
</dbReference>
<evidence type="ECO:0000313" key="5">
    <source>
        <dbReference type="Proteomes" id="UP000887577"/>
    </source>
</evidence>
<keyword evidence="2" id="KW-0170">Cobalt</keyword>
<dbReference type="SUPFAM" id="SSF56507">
    <property type="entry name" value="Methionine synthase activation domain-like"/>
    <property type="match status" value="1"/>
</dbReference>
<keyword evidence="5" id="KW-1185">Reference proteome</keyword>
<keyword evidence="3" id="KW-0489">Methyltransferase</keyword>
<reference evidence="6" key="1">
    <citation type="submission" date="2022-11" db="UniProtKB">
        <authorList>
            <consortium name="WormBaseParasite"/>
        </authorList>
    </citation>
    <scope>IDENTIFICATION</scope>
</reference>
<dbReference type="InterPro" id="IPR037010">
    <property type="entry name" value="VitB12-dep_Met_synth_activ_sf"/>
</dbReference>
<evidence type="ECO:0000256" key="1">
    <source>
        <dbReference type="ARBA" id="ARBA00022723"/>
    </source>
</evidence>
<sequence>MDDYASIMVKALADRLAEAFAEWLHLQVRRNYWGYSKNEDLNATDLISIKYEGIRPAPGYPTQPDHREKITMWEIMPAEKEADIILTDSLAMHPASSVSGLYFAHPQSEYFSLGKIDRDQVEDYANRRGESIEEVERWLSPNLGYDA</sequence>
<feature type="domain" description="AdoMet activation" evidence="4">
    <location>
        <begin position="1"/>
        <end position="147"/>
    </location>
</feature>
<proteinExistence type="predicted"/>
<evidence type="ECO:0000313" key="6">
    <source>
        <dbReference type="WBParaSite" id="PSU_v2.g2630.t1"/>
    </source>
</evidence>